<name>T1HUY7_RHOPR</name>
<dbReference type="PROSITE" id="PS51257">
    <property type="entry name" value="PROKAR_LIPOPROTEIN"/>
    <property type="match status" value="1"/>
</dbReference>
<keyword evidence="2" id="KW-1185">Reference proteome</keyword>
<dbReference type="Gene3D" id="3.15.10.50">
    <property type="match status" value="2"/>
</dbReference>
<dbReference type="InterPro" id="IPR020234">
    <property type="entry name" value="Mite_allergen_group-7"/>
</dbReference>
<dbReference type="EMBL" id="ACPB03010118">
    <property type="status" value="NOT_ANNOTATED_CDS"/>
    <property type="molecule type" value="Genomic_DNA"/>
</dbReference>
<protein>
    <submittedName>
        <fullName evidence="1">Uncharacterized protein</fullName>
    </submittedName>
</protein>
<dbReference type="Proteomes" id="UP000015103">
    <property type="component" value="Unassembled WGS sequence"/>
</dbReference>
<dbReference type="InParanoid" id="T1HUY7"/>
<evidence type="ECO:0000313" key="2">
    <source>
        <dbReference type="Proteomes" id="UP000015103"/>
    </source>
</evidence>
<reference evidence="1" key="1">
    <citation type="submission" date="2015-05" db="UniProtKB">
        <authorList>
            <consortium name="EnsemblMetazoa"/>
        </authorList>
    </citation>
    <scope>IDENTIFICATION</scope>
</reference>
<dbReference type="Pfam" id="PF16984">
    <property type="entry name" value="Grp7_allergen"/>
    <property type="match status" value="2"/>
</dbReference>
<proteinExistence type="predicted"/>
<organism evidence="1 2">
    <name type="scientific">Rhodnius prolixus</name>
    <name type="common">Triatomid bug</name>
    <dbReference type="NCBI Taxonomy" id="13249"/>
    <lineage>
        <taxon>Eukaryota</taxon>
        <taxon>Metazoa</taxon>
        <taxon>Ecdysozoa</taxon>
        <taxon>Arthropoda</taxon>
        <taxon>Hexapoda</taxon>
        <taxon>Insecta</taxon>
        <taxon>Pterygota</taxon>
        <taxon>Neoptera</taxon>
        <taxon>Paraneoptera</taxon>
        <taxon>Hemiptera</taxon>
        <taxon>Heteroptera</taxon>
        <taxon>Panheteroptera</taxon>
        <taxon>Cimicomorpha</taxon>
        <taxon>Reduviidae</taxon>
        <taxon>Triatominae</taxon>
        <taxon>Rhodnius</taxon>
    </lineage>
</organism>
<dbReference type="InterPro" id="IPR038602">
    <property type="entry name" value="Mite_allergen_7_sf"/>
</dbReference>
<dbReference type="VEuPathDB" id="VectorBase:RPRC007857"/>
<dbReference type="AlphaFoldDB" id="T1HUY7"/>
<accession>T1HUY7</accession>
<dbReference type="HOGENOM" id="CLU_592272_0_0_1"/>
<evidence type="ECO:0000313" key="1">
    <source>
        <dbReference type="EnsemblMetazoa" id="RPRC007857-PA"/>
    </source>
</evidence>
<dbReference type="EnsemblMetazoa" id="RPRC007857-RA">
    <property type="protein sequence ID" value="RPRC007857-PA"/>
    <property type="gene ID" value="RPRC007857"/>
</dbReference>
<sequence>MVLYKSSECPTWLNMSISCVFDGDTTRDTESSEAWNELFDQAIEEARNAIIANHFDIVHVPDIQEELKTTILGIPWSFILKIHGAEFSNASSVSRKGPLSILEDDVTGNITFSTTLGFNKLALNCPQLYLKANSLSFSRSIYIASASNAVEFSISLLTDRQDKCRAHFNWARITKFKDVAVKIQPSGLFNWITEHLASFIMNNFSNFILGLVSSNINLADKKAQLEGSLFLSSPPTKFLPHTANVSGLAFASDPETIDAGDSIWNDIMDQIINVARSEIIDNHFDFINIPDIDKELHQKILDVPWTLTLKMHGIELGNISSISRRGPVILHQDTITGNTTFSTSIGLDKLVFKSRQFNLKTFGITVSGLLNANCTNNELEFSSSFFVNEQDNCKVHINWARITKLHGFIVRLEPSGVVNWLAQYIISFILNHFSSYVIELINVDLADGLNAFLRCGLNQMKM</sequence>